<dbReference type="GO" id="GO:0005634">
    <property type="term" value="C:nucleus"/>
    <property type="evidence" value="ECO:0007669"/>
    <property type="project" value="TreeGrafter"/>
</dbReference>
<organism evidence="1 2">
    <name type="scientific">Cylindrobasidium torrendii FP15055 ss-10</name>
    <dbReference type="NCBI Taxonomy" id="1314674"/>
    <lineage>
        <taxon>Eukaryota</taxon>
        <taxon>Fungi</taxon>
        <taxon>Dikarya</taxon>
        <taxon>Basidiomycota</taxon>
        <taxon>Agaricomycotina</taxon>
        <taxon>Agaricomycetes</taxon>
        <taxon>Agaricomycetidae</taxon>
        <taxon>Agaricales</taxon>
        <taxon>Marasmiineae</taxon>
        <taxon>Physalacriaceae</taxon>
        <taxon>Cylindrobasidium</taxon>
    </lineage>
</organism>
<gene>
    <name evidence="1" type="ORF">CYLTODRAFT_398199</name>
</gene>
<dbReference type="OrthoDB" id="43460at2759"/>
<dbReference type="EMBL" id="KN880544">
    <property type="protein sequence ID" value="KIY66759.1"/>
    <property type="molecule type" value="Genomic_DNA"/>
</dbReference>
<evidence type="ECO:0008006" key="3">
    <source>
        <dbReference type="Google" id="ProtNLM"/>
    </source>
</evidence>
<keyword evidence="2" id="KW-1185">Reference proteome</keyword>
<dbReference type="SUPFAM" id="SSF48452">
    <property type="entry name" value="TPR-like"/>
    <property type="match status" value="1"/>
</dbReference>
<name>A0A0D7B9E5_9AGAR</name>
<dbReference type="GO" id="GO:0005741">
    <property type="term" value="C:mitochondrial outer membrane"/>
    <property type="evidence" value="ECO:0007669"/>
    <property type="project" value="TreeGrafter"/>
</dbReference>
<dbReference type="Pfam" id="PF10300">
    <property type="entry name" value="Iml2-TPR_39"/>
    <property type="match status" value="1"/>
</dbReference>
<dbReference type="InterPro" id="IPR019412">
    <property type="entry name" value="IML2/TPR_39"/>
</dbReference>
<protein>
    <recommendedName>
        <fullName evidence="3">TPR-like protein</fullName>
    </recommendedName>
</protein>
<reference evidence="1 2" key="1">
    <citation type="journal article" date="2015" name="Fungal Genet. Biol.">
        <title>Evolution of novel wood decay mechanisms in Agaricales revealed by the genome sequences of Fistulina hepatica and Cylindrobasidium torrendii.</title>
        <authorList>
            <person name="Floudas D."/>
            <person name="Held B.W."/>
            <person name="Riley R."/>
            <person name="Nagy L.G."/>
            <person name="Koehler G."/>
            <person name="Ransdell A.S."/>
            <person name="Younus H."/>
            <person name="Chow J."/>
            <person name="Chiniquy J."/>
            <person name="Lipzen A."/>
            <person name="Tritt A."/>
            <person name="Sun H."/>
            <person name="Haridas S."/>
            <person name="LaButti K."/>
            <person name="Ohm R.A."/>
            <person name="Kues U."/>
            <person name="Blanchette R.A."/>
            <person name="Grigoriev I.V."/>
            <person name="Minto R.E."/>
            <person name="Hibbett D.S."/>
        </authorList>
    </citation>
    <scope>NUCLEOTIDE SEQUENCE [LARGE SCALE GENOMIC DNA]</scope>
    <source>
        <strain evidence="1 2">FP15055 ss-10</strain>
    </source>
</reference>
<sequence length="614" mass="68930">MSLDTPPPVHMPYAPKNALDDIPAARYALHSFYASKMVEAEAYIDENDPEKKRLYFASCNGLFQCIKSLMSFEDEDILQALQKAKQGNGIASEHRRKTSSFTSKLAGYVSGSNSAIENMTPLERHAELIYAETLIEKAMLSVAYSGDWLSLLKEVLNMRTTFNIYQALYKYITTTDASAANGHDLSIDEDLRSGVYFGYGLSSLILSLLPSKVITIVHIFGYTGNRKEALDVLSRAGGWSDDNAEPSKSSSQGGLRRLLCDMLLVTFHLVMSLITFDGINIDTAEKILRWHFAQYPDSVFGLWANGRLRVARGKPAEAVEFYIKSIESQSQYPQLHAMSYWELAVVYISLWDVPSSLSYWRKLESESTWSRATYMYGIAACLLQGNASGHEEAKELFKQVPGMLQKIAGKSIPMEKFVSRRARKFMDQGCRLVLPALELGYLLSAFAHTPPEVISKHFLPEIRRNLVELEAHKGRKGFYDDLCLCRFLEGVCLRYLAHPDADSSPFLTAPTIEELEGMLADETSKKAALAFKDVFRDGPKIQWDHHIVYQAHYEYGRLLSREGKLDEAKEQFQLILSGKHLEVGPSGKKGKYSLKDALHLQAHAASEALGKRPL</sequence>
<accession>A0A0D7B9E5</accession>
<dbReference type="GO" id="GO:0005829">
    <property type="term" value="C:cytosol"/>
    <property type="evidence" value="ECO:0007669"/>
    <property type="project" value="TreeGrafter"/>
</dbReference>
<evidence type="ECO:0000313" key="2">
    <source>
        <dbReference type="Proteomes" id="UP000054007"/>
    </source>
</evidence>
<dbReference type="PANTHER" id="PTHR31859:SF1">
    <property type="entry name" value="TETRATRICOPEPTIDE REPEAT PROTEIN 39C"/>
    <property type="match status" value="1"/>
</dbReference>
<dbReference type="PANTHER" id="PTHR31859">
    <property type="entry name" value="TETRATRICOPEPTIDE REPEAT PROTEIN 39 FAMILY MEMBER"/>
    <property type="match status" value="1"/>
</dbReference>
<dbReference type="InterPro" id="IPR011990">
    <property type="entry name" value="TPR-like_helical_dom_sf"/>
</dbReference>
<proteinExistence type="predicted"/>
<evidence type="ECO:0000313" key="1">
    <source>
        <dbReference type="EMBL" id="KIY66759.1"/>
    </source>
</evidence>
<dbReference type="AlphaFoldDB" id="A0A0D7B9E5"/>
<dbReference type="Gene3D" id="1.25.40.10">
    <property type="entry name" value="Tetratricopeptide repeat domain"/>
    <property type="match status" value="1"/>
</dbReference>
<dbReference type="Proteomes" id="UP000054007">
    <property type="component" value="Unassembled WGS sequence"/>
</dbReference>